<evidence type="ECO:0000256" key="1">
    <source>
        <dbReference type="ARBA" id="ARBA00004141"/>
    </source>
</evidence>
<name>A7RQ66_NEMVE</name>
<dbReference type="Gene3D" id="1.20.1250.20">
    <property type="entry name" value="MFS general substrate transporter like domains"/>
    <property type="match status" value="2"/>
</dbReference>
<dbReference type="eggNOG" id="KOG2504">
    <property type="taxonomic scope" value="Eukaryota"/>
</dbReference>
<feature type="transmembrane region" description="Helical" evidence="2">
    <location>
        <begin position="7"/>
        <end position="30"/>
    </location>
</feature>
<evidence type="ECO:0000256" key="2">
    <source>
        <dbReference type="SAM" id="Phobius"/>
    </source>
</evidence>
<gene>
    <name evidence="4" type="ORF">NEMVEDRAFT_v1g89333</name>
</gene>
<dbReference type="PROSITE" id="PS50850">
    <property type="entry name" value="MFS"/>
    <property type="match status" value="1"/>
</dbReference>
<keyword evidence="2" id="KW-1133">Transmembrane helix</keyword>
<dbReference type="HOGENOM" id="CLU_001265_59_1_1"/>
<keyword evidence="2" id="KW-0472">Membrane</keyword>
<dbReference type="GO" id="GO:0005886">
    <property type="term" value="C:plasma membrane"/>
    <property type="evidence" value="ECO:0000318"/>
    <property type="project" value="GO_Central"/>
</dbReference>
<dbReference type="InterPro" id="IPR020846">
    <property type="entry name" value="MFS_dom"/>
</dbReference>
<accession>A7RQ66</accession>
<evidence type="ECO:0000313" key="5">
    <source>
        <dbReference type="Proteomes" id="UP000001593"/>
    </source>
</evidence>
<dbReference type="AlphaFoldDB" id="A7RQ66"/>
<feature type="transmembrane region" description="Helical" evidence="2">
    <location>
        <begin position="299"/>
        <end position="322"/>
    </location>
</feature>
<evidence type="ECO:0000313" key="4">
    <source>
        <dbReference type="EMBL" id="EDO46440.1"/>
    </source>
</evidence>
<proteinExistence type="predicted"/>
<feature type="transmembrane region" description="Helical" evidence="2">
    <location>
        <begin position="129"/>
        <end position="150"/>
    </location>
</feature>
<dbReference type="EMBL" id="DS469527">
    <property type="protein sequence ID" value="EDO46440.1"/>
    <property type="molecule type" value="Genomic_DNA"/>
</dbReference>
<evidence type="ECO:0000259" key="3">
    <source>
        <dbReference type="PROSITE" id="PS50850"/>
    </source>
</evidence>
<feature type="transmembrane region" description="Helical" evidence="2">
    <location>
        <begin position="273"/>
        <end position="293"/>
    </location>
</feature>
<dbReference type="PANTHER" id="PTHR11360">
    <property type="entry name" value="MONOCARBOXYLATE TRANSPORTER"/>
    <property type="match status" value="1"/>
</dbReference>
<feature type="transmembrane region" description="Helical" evidence="2">
    <location>
        <begin position="162"/>
        <end position="182"/>
    </location>
</feature>
<dbReference type="InterPro" id="IPR050327">
    <property type="entry name" value="Proton-linked_MCT"/>
</dbReference>
<dbReference type="OMA" id="CANGSFF"/>
<feature type="transmembrane region" description="Helical" evidence="2">
    <location>
        <begin position="244"/>
        <end position="261"/>
    </location>
</feature>
<protein>
    <recommendedName>
        <fullName evidence="3">Major facilitator superfamily (MFS) profile domain-containing protein</fullName>
    </recommendedName>
</protein>
<dbReference type="InterPro" id="IPR036259">
    <property type="entry name" value="MFS_trans_sf"/>
</dbReference>
<dbReference type="Proteomes" id="UP000001593">
    <property type="component" value="Unassembled WGS sequence"/>
</dbReference>
<dbReference type="GO" id="GO:0022857">
    <property type="term" value="F:transmembrane transporter activity"/>
    <property type="evidence" value="ECO:0000318"/>
    <property type="project" value="GO_Central"/>
</dbReference>
<feature type="non-terminal residue" evidence="4">
    <location>
        <position position="1"/>
    </location>
</feature>
<dbReference type="InParanoid" id="A7RQ66"/>
<keyword evidence="2" id="KW-0812">Transmembrane</keyword>
<dbReference type="InterPro" id="IPR011701">
    <property type="entry name" value="MFS"/>
</dbReference>
<reference evidence="4 5" key="1">
    <citation type="journal article" date="2007" name="Science">
        <title>Sea anemone genome reveals ancestral eumetazoan gene repertoire and genomic organization.</title>
        <authorList>
            <person name="Putnam N.H."/>
            <person name="Srivastava M."/>
            <person name="Hellsten U."/>
            <person name="Dirks B."/>
            <person name="Chapman J."/>
            <person name="Salamov A."/>
            <person name="Terry A."/>
            <person name="Shapiro H."/>
            <person name="Lindquist E."/>
            <person name="Kapitonov V.V."/>
            <person name="Jurka J."/>
            <person name="Genikhovich G."/>
            <person name="Grigoriev I.V."/>
            <person name="Lucas S.M."/>
            <person name="Steele R.E."/>
            <person name="Finnerty J.R."/>
            <person name="Technau U."/>
            <person name="Martindale M.Q."/>
            <person name="Rokhsar D.S."/>
        </authorList>
    </citation>
    <scope>NUCLEOTIDE SEQUENCE [LARGE SCALE GENOMIC DNA]</scope>
    <source>
        <strain evidence="5">CH2 X CH6</strain>
    </source>
</reference>
<feature type="transmembrane region" description="Helical" evidence="2">
    <location>
        <begin position="99"/>
        <end position="122"/>
    </location>
</feature>
<sequence length="365" mass="38631">DGAMAWVICLLATLANLLTCGCIITFGILFPVLLDEFGYGKAITAWVGSLALALSIGLGPVSAKLINRFGARAVTICASVVSAVGLFVTSQVNSLPLMYLTYSIPCGLGTCGVFLSSFDIIAKYFSKRLSLATAIAHSGSVVSLLVMSPLIEASLSSLGWRYTFMVLGGMSLAIPIFGAAMLEPRTNFQIMTYGDGDSWTDLLRNRKLLACCATGFVMDFGGTIPLLHLGRYSQDVGIPSHRSALLYVGFGVGSTVGRVLIGRLCDLPCVSPLYMYCLSTMVAGVSTLLVPQLDSFAGLIGYFTVNGFANGGYATAVFMIVYQITIPSMRIQALGLYFFVVSLAFASGSPFGGKLSNNDNTNKIT</sequence>
<feature type="transmembrane region" description="Helical" evidence="2">
    <location>
        <begin position="42"/>
        <end position="61"/>
    </location>
</feature>
<dbReference type="PhylomeDB" id="A7RQ66"/>
<comment type="subcellular location">
    <subcellularLocation>
        <location evidence="1">Membrane</location>
        <topology evidence="1">Multi-pass membrane protein</topology>
    </subcellularLocation>
</comment>
<feature type="transmembrane region" description="Helical" evidence="2">
    <location>
        <begin position="73"/>
        <end position="93"/>
    </location>
</feature>
<feature type="domain" description="Major facilitator superfamily (MFS) profile" evidence="3">
    <location>
        <begin position="5"/>
        <end position="365"/>
    </location>
</feature>
<dbReference type="SUPFAM" id="SSF103473">
    <property type="entry name" value="MFS general substrate transporter"/>
    <property type="match status" value="1"/>
</dbReference>
<feature type="transmembrane region" description="Helical" evidence="2">
    <location>
        <begin position="334"/>
        <end position="353"/>
    </location>
</feature>
<keyword evidence="5" id="KW-1185">Reference proteome</keyword>
<dbReference type="PANTHER" id="PTHR11360:SF251">
    <property type="entry name" value="MAJOR FACILITATOR SUPERFAMILY (MFS) PROFILE DOMAIN-CONTAINING PROTEIN"/>
    <property type="match status" value="1"/>
</dbReference>
<feature type="transmembrane region" description="Helical" evidence="2">
    <location>
        <begin position="208"/>
        <end position="229"/>
    </location>
</feature>
<organism evidence="4 5">
    <name type="scientific">Nematostella vectensis</name>
    <name type="common">Starlet sea anemone</name>
    <dbReference type="NCBI Taxonomy" id="45351"/>
    <lineage>
        <taxon>Eukaryota</taxon>
        <taxon>Metazoa</taxon>
        <taxon>Cnidaria</taxon>
        <taxon>Anthozoa</taxon>
        <taxon>Hexacorallia</taxon>
        <taxon>Actiniaria</taxon>
        <taxon>Edwardsiidae</taxon>
        <taxon>Nematostella</taxon>
    </lineage>
</organism>
<dbReference type="Pfam" id="PF07690">
    <property type="entry name" value="MFS_1"/>
    <property type="match status" value="1"/>
</dbReference>